<organism evidence="6 7">
    <name type="scientific">Caldalkalibacillus thermarum (strain TA2.A1)</name>
    <dbReference type="NCBI Taxonomy" id="986075"/>
    <lineage>
        <taxon>Bacteria</taxon>
        <taxon>Bacillati</taxon>
        <taxon>Bacillota</taxon>
        <taxon>Bacilli</taxon>
        <taxon>Bacillales</taxon>
        <taxon>Bacillaceae</taxon>
        <taxon>Caldalkalibacillus</taxon>
    </lineage>
</organism>
<evidence type="ECO:0000313" key="7">
    <source>
        <dbReference type="Proteomes" id="UP000825179"/>
    </source>
</evidence>
<dbReference type="InterPro" id="IPR000914">
    <property type="entry name" value="SBP_5_dom"/>
</dbReference>
<dbReference type="KEGG" id="cthu:HUR95_01110"/>
<reference evidence="6 7" key="1">
    <citation type="journal article" date="2020" name="Extremophiles">
        <title>Genomic analysis of Caldalkalibacillus thermarum TA2.A1 reveals aerobic alkaliphilic metabolism and evolutionary hallmarks linking alkaliphilic bacteria and plant life.</title>
        <authorList>
            <person name="de Jong S.I."/>
            <person name="van den Broek M.A."/>
            <person name="Merkel A.Y."/>
            <person name="de la Torre Cortes P."/>
            <person name="Kalamorz F."/>
            <person name="Cook G.M."/>
            <person name="van Loosdrecht M.C.M."/>
            <person name="McMillan D.G.G."/>
        </authorList>
    </citation>
    <scope>NUCLEOTIDE SEQUENCE [LARGE SCALE GENOMIC DNA]</scope>
    <source>
        <strain evidence="6 7">TA2.A1</strain>
    </source>
</reference>
<protein>
    <submittedName>
        <fullName evidence="6">Glutathione ABC transporter substrate-binding protein</fullName>
    </submittedName>
</protein>
<dbReference type="EMBL" id="CP082237">
    <property type="protein sequence ID" value="QZT34068.1"/>
    <property type="molecule type" value="Genomic_DNA"/>
</dbReference>
<feature type="domain" description="Solute-binding protein family 5" evidence="5">
    <location>
        <begin position="87"/>
        <end position="441"/>
    </location>
</feature>
<dbReference type="GO" id="GO:0042597">
    <property type="term" value="C:periplasmic space"/>
    <property type="evidence" value="ECO:0007669"/>
    <property type="project" value="UniProtKB-ARBA"/>
</dbReference>
<keyword evidence="2" id="KW-0813">Transport</keyword>
<evidence type="ECO:0000256" key="1">
    <source>
        <dbReference type="ARBA" id="ARBA00005695"/>
    </source>
</evidence>
<keyword evidence="3 4" id="KW-0732">Signal</keyword>
<evidence type="ECO:0000259" key="5">
    <source>
        <dbReference type="Pfam" id="PF00496"/>
    </source>
</evidence>
<dbReference type="PANTHER" id="PTHR30290">
    <property type="entry name" value="PERIPLASMIC BINDING COMPONENT OF ABC TRANSPORTER"/>
    <property type="match status" value="1"/>
</dbReference>
<dbReference type="InterPro" id="IPR039424">
    <property type="entry name" value="SBP_5"/>
</dbReference>
<dbReference type="Proteomes" id="UP000825179">
    <property type="component" value="Chromosome"/>
</dbReference>
<evidence type="ECO:0000256" key="3">
    <source>
        <dbReference type="ARBA" id="ARBA00022729"/>
    </source>
</evidence>
<evidence type="ECO:0000256" key="4">
    <source>
        <dbReference type="SAM" id="SignalP"/>
    </source>
</evidence>
<proteinExistence type="inferred from homology"/>
<dbReference type="PROSITE" id="PS51257">
    <property type="entry name" value="PROKAR_LIPOPROTEIN"/>
    <property type="match status" value="1"/>
</dbReference>
<dbReference type="CDD" id="cd08499">
    <property type="entry name" value="PBP2_Ylib_like"/>
    <property type="match status" value="1"/>
</dbReference>
<gene>
    <name evidence="6" type="ORF">HUR95_01110</name>
</gene>
<dbReference type="AlphaFoldDB" id="A0A8X8LAP5"/>
<comment type="similarity">
    <text evidence="1">Belongs to the bacterial solute-binding protein 5 family.</text>
</comment>
<feature type="chain" id="PRO_5039720241" evidence="4">
    <location>
        <begin position="20"/>
        <end position="524"/>
    </location>
</feature>
<dbReference type="GO" id="GO:1904680">
    <property type="term" value="F:peptide transmembrane transporter activity"/>
    <property type="evidence" value="ECO:0007669"/>
    <property type="project" value="TreeGrafter"/>
</dbReference>
<dbReference type="Gene3D" id="3.40.190.10">
    <property type="entry name" value="Periplasmic binding protein-like II"/>
    <property type="match status" value="1"/>
</dbReference>
<accession>A0A8X8LAP5</accession>
<dbReference type="InterPro" id="IPR030678">
    <property type="entry name" value="Peptide/Ni-bd"/>
</dbReference>
<keyword evidence="7" id="KW-1185">Reference proteome</keyword>
<dbReference type="RefSeq" id="WP_222822854.1">
    <property type="nucleotide sequence ID" value="NZ_CP082237.1"/>
</dbReference>
<name>A0A8X8LAP5_CALTT</name>
<dbReference type="PIRSF" id="PIRSF002741">
    <property type="entry name" value="MppA"/>
    <property type="match status" value="1"/>
</dbReference>
<dbReference type="Pfam" id="PF00496">
    <property type="entry name" value="SBP_bac_5"/>
    <property type="match status" value="1"/>
</dbReference>
<dbReference type="GO" id="GO:0015833">
    <property type="term" value="P:peptide transport"/>
    <property type="evidence" value="ECO:0007669"/>
    <property type="project" value="TreeGrafter"/>
</dbReference>
<sequence>MRKVLVTVWVLLLSVALVACGSQETGNVEQAGGESASEQKQEGGTLVIAVLSDATHLDPHLGADIPSANVYHGKIFETLVVQDEHMEIQPGLATEWERIDDLTWEFKLREGVQFHDGIEFTAEAVKANIERILDEELGSPRANLFEMITEVEVVDDYTVRLVTAYPFTPLLANLAHYSGGIISPQAIEAEKNGGTPISQHPVGTGPLKFEAWEPGQEIVLSKFEHHWGEGVKVDEVVFKVVPEDATRVSMVETGEAHIAEPVEASNIDRIEASPNMKLYRSEGLGIDYIGFNLNKKPFDDVRVRQAINWAVDTEAIIDHVYNGVGMKAEGPMGPRVWGYHPDLKGYGYDPEKAKQLLAEAGYADGFQTTIWTNDNPERMNVAEVVQSQLKEVGIEADIEVMEWGAYLEHTAAGKHDMFILGWSNMTGDADYNQYYLFHSAAHGSAGNRTFYTNERVDELIELGRQETDPEQRLAYYHEAQEIEVEEAPMIFLRHTEYIAALGKDVEGFWLHPSRIMMLNDVTIP</sequence>
<dbReference type="SUPFAM" id="SSF53850">
    <property type="entry name" value="Periplasmic binding protein-like II"/>
    <property type="match status" value="1"/>
</dbReference>
<dbReference type="Gene3D" id="3.90.76.10">
    <property type="entry name" value="Dipeptide-binding Protein, Domain 1"/>
    <property type="match status" value="1"/>
</dbReference>
<feature type="signal peptide" evidence="4">
    <location>
        <begin position="1"/>
        <end position="19"/>
    </location>
</feature>
<evidence type="ECO:0000313" key="6">
    <source>
        <dbReference type="EMBL" id="QZT34068.1"/>
    </source>
</evidence>
<dbReference type="PANTHER" id="PTHR30290:SF9">
    <property type="entry name" value="OLIGOPEPTIDE-BINDING PROTEIN APPA"/>
    <property type="match status" value="1"/>
</dbReference>
<dbReference type="Gene3D" id="3.10.105.10">
    <property type="entry name" value="Dipeptide-binding Protein, Domain 3"/>
    <property type="match status" value="1"/>
</dbReference>
<evidence type="ECO:0000256" key="2">
    <source>
        <dbReference type="ARBA" id="ARBA00022448"/>
    </source>
</evidence>
<dbReference type="GO" id="GO:0043190">
    <property type="term" value="C:ATP-binding cassette (ABC) transporter complex"/>
    <property type="evidence" value="ECO:0007669"/>
    <property type="project" value="InterPro"/>
</dbReference>